<proteinExistence type="inferred from homology"/>
<dbReference type="PANTHER" id="PTHR10791">
    <property type="entry name" value="RAG1-ACTIVATING PROTEIN 1"/>
    <property type="match status" value="1"/>
</dbReference>
<sequence length="158" mass="18006">MACFPECVHGVDYAHLFYKVPGLVHKCFYSPRRPFSCKLATIGELMSLYALVKRLLKIATAVVLVTQLMLEDDLRIDVIGLISAGLNIVMYASPLSAMKTMVTTEHMPFFLSFFIFLNRGDWAFYTVLKWRSSISRKNRMGWEHLFRDGTAAAAVMTR</sequence>
<dbReference type="Proteomes" id="UP000554482">
    <property type="component" value="Unassembled WGS sequence"/>
</dbReference>
<dbReference type="GO" id="GO:0012505">
    <property type="term" value="C:endomembrane system"/>
    <property type="evidence" value="ECO:0007669"/>
    <property type="project" value="UniProtKB-SubCell"/>
</dbReference>
<comment type="similarity">
    <text evidence="2">Belongs to the SWEET sugar transporter family.</text>
</comment>
<keyword evidence="5" id="KW-0812">Transmembrane</keyword>
<name>A0A7J6WJ60_THATH</name>
<organism evidence="9 10">
    <name type="scientific">Thalictrum thalictroides</name>
    <name type="common">Rue-anemone</name>
    <name type="synonym">Anemone thalictroides</name>
    <dbReference type="NCBI Taxonomy" id="46969"/>
    <lineage>
        <taxon>Eukaryota</taxon>
        <taxon>Viridiplantae</taxon>
        <taxon>Streptophyta</taxon>
        <taxon>Embryophyta</taxon>
        <taxon>Tracheophyta</taxon>
        <taxon>Spermatophyta</taxon>
        <taxon>Magnoliopsida</taxon>
        <taxon>Ranunculales</taxon>
        <taxon>Ranunculaceae</taxon>
        <taxon>Thalictroideae</taxon>
        <taxon>Thalictrum</taxon>
    </lineage>
</organism>
<keyword evidence="3" id="KW-0813">Transport</keyword>
<keyword evidence="4 9" id="KW-0762">Sugar transport</keyword>
<keyword evidence="6" id="KW-0677">Repeat</keyword>
<dbReference type="EMBL" id="JABWDY010015228">
    <property type="protein sequence ID" value="KAF5197003.1"/>
    <property type="molecule type" value="Genomic_DNA"/>
</dbReference>
<keyword evidence="10" id="KW-1185">Reference proteome</keyword>
<gene>
    <name evidence="9" type="ORF">FRX31_013410</name>
</gene>
<evidence type="ECO:0000256" key="5">
    <source>
        <dbReference type="ARBA" id="ARBA00022692"/>
    </source>
</evidence>
<keyword evidence="8" id="KW-0472">Membrane</keyword>
<comment type="caution">
    <text evidence="9">The sequence shown here is derived from an EMBL/GenBank/DDBJ whole genome shotgun (WGS) entry which is preliminary data.</text>
</comment>
<evidence type="ECO:0000256" key="8">
    <source>
        <dbReference type="ARBA" id="ARBA00023136"/>
    </source>
</evidence>
<evidence type="ECO:0000256" key="4">
    <source>
        <dbReference type="ARBA" id="ARBA00022597"/>
    </source>
</evidence>
<keyword evidence="7" id="KW-1133">Transmembrane helix</keyword>
<dbReference type="PANTHER" id="PTHR10791:SF120">
    <property type="entry name" value="BIDIRECTIONAL SUGAR TRANSPORTER SWEET17"/>
    <property type="match status" value="1"/>
</dbReference>
<dbReference type="InterPro" id="IPR047664">
    <property type="entry name" value="SWEET"/>
</dbReference>
<protein>
    <submittedName>
        <fullName evidence="9">Bidirectional sugar transporter sweet17</fullName>
    </submittedName>
</protein>
<evidence type="ECO:0000313" key="9">
    <source>
        <dbReference type="EMBL" id="KAF5197003.1"/>
    </source>
</evidence>
<dbReference type="AlphaFoldDB" id="A0A7J6WJ60"/>
<comment type="subcellular location">
    <subcellularLocation>
        <location evidence="1">Endomembrane system</location>
        <topology evidence="1">Multi-pass membrane protein</topology>
    </subcellularLocation>
</comment>
<dbReference type="OrthoDB" id="409725at2759"/>
<dbReference type="GO" id="GO:0051119">
    <property type="term" value="F:sugar transmembrane transporter activity"/>
    <property type="evidence" value="ECO:0007669"/>
    <property type="project" value="InterPro"/>
</dbReference>
<evidence type="ECO:0000256" key="6">
    <source>
        <dbReference type="ARBA" id="ARBA00022737"/>
    </source>
</evidence>
<dbReference type="GO" id="GO:0016020">
    <property type="term" value="C:membrane"/>
    <property type="evidence" value="ECO:0007669"/>
    <property type="project" value="InterPro"/>
</dbReference>
<dbReference type="Pfam" id="PF03083">
    <property type="entry name" value="MtN3_slv"/>
    <property type="match status" value="1"/>
</dbReference>
<evidence type="ECO:0000256" key="7">
    <source>
        <dbReference type="ARBA" id="ARBA00022989"/>
    </source>
</evidence>
<reference evidence="9 10" key="1">
    <citation type="submission" date="2020-06" db="EMBL/GenBank/DDBJ databases">
        <title>Transcriptomic and genomic resources for Thalictrum thalictroides and T. hernandezii: Facilitating candidate gene discovery in an emerging model plant lineage.</title>
        <authorList>
            <person name="Arias T."/>
            <person name="Riano-Pachon D.M."/>
            <person name="Di Stilio V.S."/>
        </authorList>
    </citation>
    <scope>NUCLEOTIDE SEQUENCE [LARGE SCALE GENOMIC DNA]</scope>
    <source>
        <strain evidence="10">cv. WT478/WT964</strain>
        <tissue evidence="9">Leaves</tissue>
    </source>
</reference>
<evidence type="ECO:0000313" key="10">
    <source>
        <dbReference type="Proteomes" id="UP000554482"/>
    </source>
</evidence>
<evidence type="ECO:0000256" key="3">
    <source>
        <dbReference type="ARBA" id="ARBA00022448"/>
    </source>
</evidence>
<dbReference type="InterPro" id="IPR004316">
    <property type="entry name" value="SWEET_rpt"/>
</dbReference>
<accession>A0A7J6WJ60</accession>
<evidence type="ECO:0000256" key="2">
    <source>
        <dbReference type="ARBA" id="ARBA00007809"/>
    </source>
</evidence>
<evidence type="ECO:0000256" key="1">
    <source>
        <dbReference type="ARBA" id="ARBA00004127"/>
    </source>
</evidence>